<feature type="region of interest" description="Disordered" evidence="1">
    <location>
        <begin position="1"/>
        <end position="58"/>
    </location>
</feature>
<feature type="compositionally biased region" description="Polar residues" evidence="1">
    <location>
        <begin position="43"/>
        <end position="58"/>
    </location>
</feature>
<organism evidence="2 3">
    <name type="scientific">Puccinia striiformis f. sp. tritici PST-78</name>
    <dbReference type="NCBI Taxonomy" id="1165861"/>
    <lineage>
        <taxon>Eukaryota</taxon>
        <taxon>Fungi</taxon>
        <taxon>Dikarya</taxon>
        <taxon>Basidiomycota</taxon>
        <taxon>Pucciniomycotina</taxon>
        <taxon>Pucciniomycetes</taxon>
        <taxon>Pucciniales</taxon>
        <taxon>Pucciniaceae</taxon>
        <taxon>Puccinia</taxon>
    </lineage>
</organism>
<feature type="compositionally biased region" description="Polar residues" evidence="1">
    <location>
        <begin position="24"/>
        <end position="33"/>
    </location>
</feature>
<sequence length="130" mass="14392">MPSLTSSDDYDSESEDHSSTESEAPQTSANTKSRASRGKPKSPSETTIPVAVSSEQNNKTFFLPTMHEKTSIDHGCMLDAEGYPLLPNGNTTSLDHQLWKCGICQTDWHQVSLQRDLEAQANLLPWLTRV</sequence>
<accession>A0A0L0VVS1</accession>
<keyword evidence="3" id="KW-1185">Reference proteome</keyword>
<dbReference type="Proteomes" id="UP000054564">
    <property type="component" value="Unassembled WGS sequence"/>
</dbReference>
<evidence type="ECO:0000256" key="1">
    <source>
        <dbReference type="SAM" id="MobiDB-lite"/>
    </source>
</evidence>
<evidence type="ECO:0000313" key="3">
    <source>
        <dbReference type="Proteomes" id="UP000054564"/>
    </source>
</evidence>
<proteinExistence type="predicted"/>
<reference evidence="3" key="1">
    <citation type="submission" date="2014-03" db="EMBL/GenBank/DDBJ databases">
        <title>The Genome Sequence of Puccinia striiformis f. sp. tritici PST-78.</title>
        <authorList>
            <consortium name="The Broad Institute Genome Sequencing Platform"/>
            <person name="Cuomo C."/>
            <person name="Hulbert S."/>
            <person name="Chen X."/>
            <person name="Walker B."/>
            <person name="Young S.K."/>
            <person name="Zeng Q."/>
            <person name="Gargeya S."/>
            <person name="Fitzgerald M."/>
            <person name="Haas B."/>
            <person name="Abouelleil A."/>
            <person name="Alvarado L."/>
            <person name="Arachchi H.M."/>
            <person name="Berlin A.M."/>
            <person name="Chapman S.B."/>
            <person name="Goldberg J."/>
            <person name="Griggs A."/>
            <person name="Gujja S."/>
            <person name="Hansen M."/>
            <person name="Howarth C."/>
            <person name="Imamovic A."/>
            <person name="Larimer J."/>
            <person name="McCowan C."/>
            <person name="Montmayeur A."/>
            <person name="Murphy C."/>
            <person name="Neiman D."/>
            <person name="Pearson M."/>
            <person name="Priest M."/>
            <person name="Roberts A."/>
            <person name="Saif S."/>
            <person name="Shea T."/>
            <person name="Sisk P."/>
            <person name="Sykes S."/>
            <person name="Wortman J."/>
            <person name="Nusbaum C."/>
            <person name="Birren B."/>
        </authorList>
    </citation>
    <scope>NUCLEOTIDE SEQUENCE [LARGE SCALE GENOMIC DNA]</scope>
    <source>
        <strain evidence="3">race PST-78</strain>
    </source>
</reference>
<protein>
    <submittedName>
        <fullName evidence="2">Uncharacterized protein</fullName>
    </submittedName>
</protein>
<comment type="caution">
    <text evidence="2">The sequence shown here is derived from an EMBL/GenBank/DDBJ whole genome shotgun (WGS) entry which is preliminary data.</text>
</comment>
<name>A0A0L0VVS1_9BASI</name>
<dbReference type="EMBL" id="AJIL01000019">
    <property type="protein sequence ID" value="KNF03085.1"/>
    <property type="molecule type" value="Genomic_DNA"/>
</dbReference>
<evidence type="ECO:0000313" key="2">
    <source>
        <dbReference type="EMBL" id="KNF03085.1"/>
    </source>
</evidence>
<dbReference type="AlphaFoldDB" id="A0A0L0VVS1"/>
<gene>
    <name evidence="2" type="ORF">PSTG_03671</name>
</gene>